<evidence type="ECO:0000256" key="1">
    <source>
        <dbReference type="PROSITE-ProRule" id="PRU00023"/>
    </source>
</evidence>
<feature type="compositionally biased region" description="Acidic residues" evidence="2">
    <location>
        <begin position="223"/>
        <end position="234"/>
    </location>
</feature>
<accession>A0AAN8XDJ2</accession>
<dbReference type="SMART" id="SM00248">
    <property type="entry name" value="ANK"/>
    <property type="match status" value="1"/>
</dbReference>
<dbReference type="AlphaFoldDB" id="A0AAN8XDJ2"/>
<dbReference type="InterPro" id="IPR036770">
    <property type="entry name" value="Ankyrin_rpt-contain_sf"/>
</dbReference>
<evidence type="ECO:0000256" key="2">
    <source>
        <dbReference type="SAM" id="MobiDB-lite"/>
    </source>
</evidence>
<dbReference type="Gene3D" id="1.25.40.20">
    <property type="entry name" value="Ankyrin repeat-containing domain"/>
    <property type="match status" value="1"/>
</dbReference>
<evidence type="ECO:0000313" key="4">
    <source>
        <dbReference type="Proteomes" id="UP001381693"/>
    </source>
</evidence>
<feature type="repeat" description="ANK" evidence="1">
    <location>
        <begin position="161"/>
        <end position="193"/>
    </location>
</feature>
<dbReference type="EMBL" id="JAXCGZ010005084">
    <property type="protein sequence ID" value="KAK7081377.1"/>
    <property type="molecule type" value="Genomic_DNA"/>
</dbReference>
<feature type="region of interest" description="Disordered" evidence="2">
    <location>
        <begin position="211"/>
        <end position="292"/>
    </location>
</feature>
<organism evidence="3 4">
    <name type="scientific">Halocaridina rubra</name>
    <name type="common">Hawaiian red shrimp</name>
    <dbReference type="NCBI Taxonomy" id="373956"/>
    <lineage>
        <taxon>Eukaryota</taxon>
        <taxon>Metazoa</taxon>
        <taxon>Ecdysozoa</taxon>
        <taxon>Arthropoda</taxon>
        <taxon>Crustacea</taxon>
        <taxon>Multicrustacea</taxon>
        <taxon>Malacostraca</taxon>
        <taxon>Eumalacostraca</taxon>
        <taxon>Eucarida</taxon>
        <taxon>Decapoda</taxon>
        <taxon>Pleocyemata</taxon>
        <taxon>Caridea</taxon>
        <taxon>Atyoidea</taxon>
        <taxon>Atyidae</taxon>
        <taxon>Halocaridina</taxon>
    </lineage>
</organism>
<name>A0AAN8XDJ2_HALRR</name>
<dbReference type="PROSITE" id="PS50297">
    <property type="entry name" value="ANK_REP_REGION"/>
    <property type="match status" value="1"/>
</dbReference>
<protein>
    <submittedName>
        <fullName evidence="3">Uncharacterized protein</fullName>
    </submittedName>
</protein>
<keyword evidence="4" id="KW-1185">Reference proteome</keyword>
<comment type="caution">
    <text evidence="3">The sequence shown here is derived from an EMBL/GenBank/DDBJ whole genome shotgun (WGS) entry which is preliminary data.</text>
</comment>
<dbReference type="Gene3D" id="3.30.460.90">
    <property type="match status" value="1"/>
</dbReference>
<dbReference type="PROSITE" id="PS50088">
    <property type="entry name" value="ANK_REPEAT"/>
    <property type="match status" value="1"/>
</dbReference>
<dbReference type="Proteomes" id="UP001381693">
    <property type="component" value="Unassembled WGS sequence"/>
</dbReference>
<feature type="non-terminal residue" evidence="3">
    <location>
        <position position="1"/>
    </location>
</feature>
<dbReference type="SUPFAM" id="SSF48403">
    <property type="entry name" value="Ankyrin repeat"/>
    <property type="match status" value="1"/>
</dbReference>
<dbReference type="InterPro" id="IPR002110">
    <property type="entry name" value="Ankyrin_rpt"/>
</dbReference>
<feature type="compositionally biased region" description="Basic and acidic residues" evidence="2">
    <location>
        <begin position="251"/>
        <end position="265"/>
    </location>
</feature>
<proteinExistence type="predicted"/>
<keyword evidence="1" id="KW-0040">ANK repeat</keyword>
<sequence length="759" mass="87564">VKIGQEYRRLDKNYERAKEEDEKDEYMQMILLLIVLYLQYTQQNLLKTWKSYLTALLKVLDVICEEKPPPEEYFKWVESFISKIQGNTPDNISDEFYKLFYTIQKYCNPDVPDNIESNEFCKPELISKALLISSEQNLPLFLYMLVSIAEVDVNLVVNHFCNSTPLHHAARFNNMSAIAYLLQRGAKFQRDRSGFLPHDYAYMFGHNKTGNYLAKEDNKTSEMEDTEDDELSENEDTKGEESENSGGIIDELSKSEDGEEQECKSTEGVSDEINKSKIGEDDGSGSIGVRNGRELSKLNTDVSKDDDGEESEIIGIRTDRLLKKSNTNVNNFESPFIKNFPEYLRQYDLKCDRKSKSRHFIVRTHNELLDYRLEHQKSKWENEGIQKAVSEITVDSVHGEAAEVKAAVSTFLDHLKREIALSNELYDGDLEFVGSSEDNVRLYCPDEYDCNLILKNIGHSVDDMPSVNLIILDTQTSLLEGYKQRIDVTFPEKLKNLMRESEFLKEFYKLTGKGLKSLNTLKLDTRLKLILPGIKKTQVGVNLSFAWNGLKYPMLLVDVDFVPTLRVPWPKDLSKPILVCDDIDQVVLNSLGKDKWRFSFGQLEAKIMKNLTEQQKLVYLASKMILANLKTEKWVPQYIKCEYEYWQSRFFSLSAKGGFALKNSFFRELEDVKDPQEWEIKNILKRMRSIFGRMCKFDENDDAAENASSKNNDDGDATRVQAYFGGETEKASIYECAPRILKFLRDLNELDIIKEIPAE</sequence>
<gene>
    <name evidence="3" type="ORF">SK128_019702</name>
</gene>
<reference evidence="3 4" key="1">
    <citation type="submission" date="2023-11" db="EMBL/GenBank/DDBJ databases">
        <title>Halocaridina rubra genome assembly.</title>
        <authorList>
            <person name="Smith C."/>
        </authorList>
    </citation>
    <scope>NUCLEOTIDE SEQUENCE [LARGE SCALE GENOMIC DNA]</scope>
    <source>
        <strain evidence="3">EP-1</strain>
        <tissue evidence="3">Whole</tissue>
    </source>
</reference>
<dbReference type="Pfam" id="PF12796">
    <property type="entry name" value="Ank_2"/>
    <property type="match status" value="1"/>
</dbReference>
<evidence type="ECO:0000313" key="3">
    <source>
        <dbReference type="EMBL" id="KAK7081377.1"/>
    </source>
</evidence>